<comment type="caution">
    <text evidence="2">The sequence shown here is derived from an EMBL/GenBank/DDBJ whole genome shotgun (WGS) entry which is preliminary data.</text>
</comment>
<gene>
    <name evidence="2" type="ORF">SDJN03_03188</name>
</gene>
<dbReference type="PANTHER" id="PTHR31676">
    <property type="entry name" value="T31J12.3 PROTEIN-RELATED"/>
    <property type="match status" value="1"/>
</dbReference>
<evidence type="ECO:0000313" key="3">
    <source>
        <dbReference type="Proteomes" id="UP000685013"/>
    </source>
</evidence>
<evidence type="ECO:0000256" key="1">
    <source>
        <dbReference type="SAM" id="SignalP"/>
    </source>
</evidence>
<dbReference type="InterPro" id="IPR007493">
    <property type="entry name" value="DUF538"/>
</dbReference>
<feature type="non-terminal residue" evidence="2">
    <location>
        <position position="1"/>
    </location>
</feature>
<dbReference type="InterPro" id="IPR008480">
    <property type="entry name" value="DUF761_pln"/>
</dbReference>
<proteinExistence type="predicted"/>
<keyword evidence="3" id="KW-1185">Reference proteome</keyword>
<dbReference type="Proteomes" id="UP000685013">
    <property type="component" value="Chromosome 2"/>
</dbReference>
<name>A0AAV6P3R9_9ROSI</name>
<dbReference type="Pfam" id="PF04398">
    <property type="entry name" value="DUF538"/>
    <property type="match status" value="1"/>
</dbReference>
<reference evidence="2 3" key="1">
    <citation type="journal article" date="2021" name="Hortic Res">
        <title>The domestication of Cucurbita argyrosperma as revealed by the genome of its wild relative.</title>
        <authorList>
            <person name="Barrera-Redondo J."/>
            <person name="Sanchez-de la Vega G."/>
            <person name="Aguirre-Liguori J.A."/>
            <person name="Castellanos-Morales G."/>
            <person name="Gutierrez-Guerrero Y.T."/>
            <person name="Aguirre-Dugua X."/>
            <person name="Aguirre-Planter E."/>
            <person name="Tenaillon M.I."/>
            <person name="Lira-Saade R."/>
            <person name="Eguiarte L.E."/>
        </authorList>
    </citation>
    <scope>NUCLEOTIDE SEQUENCE [LARGE SCALE GENOMIC DNA]</scope>
    <source>
        <strain evidence="2">JBR-2021</strain>
    </source>
</reference>
<evidence type="ECO:0000313" key="2">
    <source>
        <dbReference type="EMBL" id="KAG6605871.1"/>
    </source>
</evidence>
<sequence length="282" mass="32073">MAPTPKSHLGVVFFTFIAFLASIPELAVAGSDAPTVYDILPQYGLPSGLLPDSVVDYSLSSDGQFVVHLAKPCYINFDYLVYYDKTITGKLKYGSITDLDGIEVRKFLMWLDVKEIRVDLPPSDNIYFQVGFINKKLDIDQFKTVHSCRDDGLGYCLDSWKRILELPTPVDDVPMLSLSFTFHHLAYKTHLRCHFHSQAAQPPISPSKSKPIAAMESYRDIFIQVQTTNKDQTCPRRKLMATTTTTEKDTKDDINERAEAFISNFHNQLNRRLWETIPQAKI</sequence>
<feature type="chain" id="PRO_5043574349" evidence="1">
    <location>
        <begin position="30"/>
        <end position="282"/>
    </location>
</feature>
<dbReference type="Pfam" id="PF05553">
    <property type="entry name" value="DUF761"/>
    <property type="match status" value="1"/>
</dbReference>
<dbReference type="EMBL" id="JAGKQH010000002">
    <property type="protein sequence ID" value="KAG6605871.1"/>
    <property type="molecule type" value="Genomic_DNA"/>
</dbReference>
<organism evidence="2 3">
    <name type="scientific">Cucurbita argyrosperma subsp. sororia</name>
    <dbReference type="NCBI Taxonomy" id="37648"/>
    <lineage>
        <taxon>Eukaryota</taxon>
        <taxon>Viridiplantae</taxon>
        <taxon>Streptophyta</taxon>
        <taxon>Embryophyta</taxon>
        <taxon>Tracheophyta</taxon>
        <taxon>Spermatophyta</taxon>
        <taxon>Magnoliopsida</taxon>
        <taxon>eudicotyledons</taxon>
        <taxon>Gunneridae</taxon>
        <taxon>Pentapetalae</taxon>
        <taxon>rosids</taxon>
        <taxon>fabids</taxon>
        <taxon>Cucurbitales</taxon>
        <taxon>Cucurbitaceae</taxon>
        <taxon>Cucurbiteae</taxon>
        <taxon>Cucurbita</taxon>
    </lineage>
</organism>
<protein>
    <submittedName>
        <fullName evidence="2">Uncharacterized protein</fullName>
    </submittedName>
</protein>
<feature type="signal peptide" evidence="1">
    <location>
        <begin position="1"/>
        <end position="29"/>
    </location>
</feature>
<dbReference type="AlphaFoldDB" id="A0AAV6P3R9"/>
<dbReference type="PANTHER" id="PTHR31676:SF71">
    <property type="entry name" value="EXPRESSED PROTEIN"/>
    <property type="match status" value="1"/>
</dbReference>
<accession>A0AAV6P3R9</accession>
<keyword evidence="1" id="KW-0732">Signal</keyword>